<dbReference type="InParanoid" id="E3LGC8"/>
<dbReference type="GeneID" id="9822581"/>
<proteinExistence type="predicted"/>
<sequence>MVGRRGFTIMFVVLALVNTIVCAESVEAKAENDASAEKSLEAKSTVPPPATVTVATVLNVTVASSVSTEKPEDDEKPITETIRTYIEDSVKSVKHAISKIGKFVGELFEDAPKSNSTVPVNATVVPAVILSSTVAPTTDKH</sequence>
<accession>E3LGC8</accession>
<dbReference type="FunCoup" id="E3LGC8">
    <property type="interactions" value="481"/>
</dbReference>
<dbReference type="OMA" id="RGFTIMF"/>
<dbReference type="RefSeq" id="XP_003117457.2">
    <property type="nucleotide sequence ID" value="XM_003117409.2"/>
</dbReference>
<keyword evidence="1" id="KW-0732">Signal</keyword>
<dbReference type="HOGENOM" id="CLU_1827084_0_0_1"/>
<feature type="chain" id="PRO_5003174507" evidence="1">
    <location>
        <begin position="24"/>
        <end position="141"/>
    </location>
</feature>
<dbReference type="Proteomes" id="UP000008281">
    <property type="component" value="Unassembled WGS sequence"/>
</dbReference>
<name>E3LGC8_CAERE</name>
<dbReference type="eggNOG" id="ENOG502TGR6">
    <property type="taxonomic scope" value="Eukaryota"/>
</dbReference>
<organism evidence="3">
    <name type="scientific">Caenorhabditis remanei</name>
    <name type="common">Caenorhabditis vulgaris</name>
    <dbReference type="NCBI Taxonomy" id="31234"/>
    <lineage>
        <taxon>Eukaryota</taxon>
        <taxon>Metazoa</taxon>
        <taxon>Ecdysozoa</taxon>
        <taxon>Nematoda</taxon>
        <taxon>Chromadorea</taxon>
        <taxon>Rhabditida</taxon>
        <taxon>Rhabditina</taxon>
        <taxon>Rhabditomorpha</taxon>
        <taxon>Rhabditoidea</taxon>
        <taxon>Rhabditidae</taxon>
        <taxon>Peloderinae</taxon>
        <taxon>Caenorhabditis</taxon>
    </lineage>
</organism>
<protein>
    <submittedName>
        <fullName evidence="2">Uncharacterized protein</fullName>
    </submittedName>
</protein>
<dbReference type="EMBL" id="DS268408">
    <property type="protein sequence ID" value="EFO86323.1"/>
    <property type="molecule type" value="Genomic_DNA"/>
</dbReference>
<dbReference type="AlphaFoldDB" id="E3LGC8"/>
<dbReference type="KEGG" id="crq:GCK72_004916"/>
<evidence type="ECO:0000256" key="1">
    <source>
        <dbReference type="SAM" id="SignalP"/>
    </source>
</evidence>
<evidence type="ECO:0000313" key="3">
    <source>
        <dbReference type="Proteomes" id="UP000008281"/>
    </source>
</evidence>
<keyword evidence="3" id="KW-1185">Reference proteome</keyword>
<evidence type="ECO:0000313" key="2">
    <source>
        <dbReference type="EMBL" id="EFO86323.1"/>
    </source>
</evidence>
<dbReference type="OrthoDB" id="5874576at2759"/>
<dbReference type="CTD" id="9822581"/>
<feature type="signal peptide" evidence="1">
    <location>
        <begin position="1"/>
        <end position="23"/>
    </location>
</feature>
<gene>
    <name evidence="2" type="ORF">CRE_01927</name>
</gene>
<reference evidence="2" key="1">
    <citation type="submission" date="2007-07" db="EMBL/GenBank/DDBJ databases">
        <title>PCAP assembly of the Caenorhabditis remanei genome.</title>
        <authorList>
            <consortium name="The Caenorhabditis remanei Sequencing Consortium"/>
            <person name="Wilson R.K."/>
        </authorList>
    </citation>
    <scope>NUCLEOTIDE SEQUENCE [LARGE SCALE GENOMIC DNA]</scope>
    <source>
        <strain evidence="2">PB4641</strain>
    </source>
</reference>